<keyword evidence="1" id="KW-1133">Transmembrane helix</keyword>
<comment type="caution">
    <text evidence="2">The sequence shown here is derived from an EMBL/GenBank/DDBJ whole genome shotgun (WGS) entry which is preliminary data.</text>
</comment>
<dbReference type="AlphaFoldDB" id="A0A9W5TCE7"/>
<dbReference type="Proteomes" id="UP001057455">
    <property type="component" value="Unassembled WGS sequence"/>
</dbReference>
<feature type="transmembrane region" description="Helical" evidence="1">
    <location>
        <begin position="56"/>
        <end position="76"/>
    </location>
</feature>
<keyword evidence="1" id="KW-0812">Transmembrane</keyword>
<dbReference type="EMBL" id="BLIY01000017">
    <property type="protein sequence ID" value="GFE54786.1"/>
    <property type="molecule type" value="Genomic_DNA"/>
</dbReference>
<organism evidence="2 3">
    <name type="scientific">Babesia ovis</name>
    <dbReference type="NCBI Taxonomy" id="5869"/>
    <lineage>
        <taxon>Eukaryota</taxon>
        <taxon>Sar</taxon>
        <taxon>Alveolata</taxon>
        <taxon>Apicomplexa</taxon>
        <taxon>Aconoidasida</taxon>
        <taxon>Piroplasmida</taxon>
        <taxon>Babesiidae</taxon>
        <taxon>Babesia</taxon>
    </lineage>
</organism>
<gene>
    <name evidence="2" type="ORF">BaOVIS_021900</name>
</gene>
<accession>A0A9W5TCE7</accession>
<proteinExistence type="predicted"/>
<dbReference type="OrthoDB" id="417626at2759"/>
<evidence type="ECO:0000313" key="2">
    <source>
        <dbReference type="EMBL" id="GFE54786.1"/>
    </source>
</evidence>
<keyword evidence="3" id="KW-1185">Reference proteome</keyword>
<name>A0A9W5TCE7_BABOV</name>
<evidence type="ECO:0000313" key="3">
    <source>
        <dbReference type="Proteomes" id="UP001057455"/>
    </source>
</evidence>
<keyword evidence="1" id="KW-0472">Membrane</keyword>
<sequence length="179" mass="21298">MFRLSGRLAAASPPPLSENIVFRRVIKPKWVIEPPNYTRTSLWKQFFEGQFHSRNFFIFGGTWTAIASFGFFVWYSRIFDTPPRERLDRYWFNSPKFRILSAFYNPGKRPGASISMMTYEVRYFDKGHDHPFNVNEIKDYLFKLKENYLIENHPGVQYPHVFRQHSNVKTPAKLVVNLH</sequence>
<protein>
    <submittedName>
        <fullName evidence="2">Uncharacterized protein</fullName>
    </submittedName>
</protein>
<reference evidence="2" key="1">
    <citation type="submission" date="2019-12" db="EMBL/GenBank/DDBJ databases">
        <title>Genome sequence of Babesia ovis.</title>
        <authorList>
            <person name="Yamagishi J."/>
            <person name="Sevinc F."/>
            <person name="Xuan X."/>
        </authorList>
    </citation>
    <scope>NUCLEOTIDE SEQUENCE</scope>
    <source>
        <strain evidence="2">Selcuk</strain>
    </source>
</reference>
<evidence type="ECO:0000256" key="1">
    <source>
        <dbReference type="SAM" id="Phobius"/>
    </source>
</evidence>